<evidence type="ECO:0000256" key="1">
    <source>
        <dbReference type="ARBA" id="ARBA00011043"/>
    </source>
</evidence>
<dbReference type="Pfam" id="PF10396">
    <property type="entry name" value="TrmE_N"/>
    <property type="match status" value="1"/>
</dbReference>
<keyword evidence="4 9" id="KW-0547">Nucleotide-binding</keyword>
<dbReference type="CDD" id="cd14858">
    <property type="entry name" value="TrmE_N"/>
    <property type="match status" value="1"/>
</dbReference>
<dbReference type="Pfam" id="PF01926">
    <property type="entry name" value="MMR_HSR1"/>
    <property type="match status" value="1"/>
</dbReference>
<keyword evidence="9" id="KW-0963">Cytoplasm</keyword>
<dbReference type="GO" id="GO:0003924">
    <property type="term" value="F:GTPase activity"/>
    <property type="evidence" value="ECO:0007669"/>
    <property type="project" value="UniProtKB-UniRule"/>
</dbReference>
<comment type="subunit">
    <text evidence="9">Homodimer. Heterotetramer of two MnmE and two MnmG subunits.</text>
</comment>
<dbReference type="KEGG" id="ssyr:SSYRP_v1c10110"/>
<protein>
    <recommendedName>
        <fullName evidence="9">tRNA modification GTPase MnmE</fullName>
        <ecNumber evidence="9">3.6.-.-</ecNumber>
    </recommendedName>
</protein>
<dbReference type="STRING" id="1276229.SSYRP_v1c10110"/>
<dbReference type="InterPro" id="IPR031168">
    <property type="entry name" value="G_TrmE"/>
</dbReference>
<dbReference type="GO" id="GO:0005829">
    <property type="term" value="C:cytosol"/>
    <property type="evidence" value="ECO:0007669"/>
    <property type="project" value="TreeGrafter"/>
</dbReference>
<dbReference type="InterPro" id="IPR004520">
    <property type="entry name" value="GTPase_MnmE"/>
</dbReference>
<feature type="binding site" evidence="9">
    <location>
        <position position="251"/>
    </location>
    <ligand>
        <name>Mg(2+)</name>
        <dbReference type="ChEBI" id="CHEBI:18420"/>
    </ligand>
</feature>
<dbReference type="OrthoDB" id="9805918at2"/>
<comment type="function">
    <text evidence="9">Exhibits a very high intrinsic GTPase hydrolysis rate. Involved in the addition of a carboxymethylaminomethyl (cmnm) group at the wobble position (U34) of certain tRNAs, forming tRNA-cmnm(5)s(2)U34.</text>
</comment>
<feature type="binding site" evidence="9">
    <location>
        <position position="22"/>
    </location>
    <ligand>
        <name>(6S)-5-formyl-5,6,7,8-tetrahydrofolate</name>
        <dbReference type="ChEBI" id="CHEBI:57457"/>
    </ligand>
</feature>
<dbReference type="GO" id="GO:0042802">
    <property type="term" value="F:identical protein binding"/>
    <property type="evidence" value="ECO:0007669"/>
    <property type="project" value="UniProtKB-ARBA"/>
</dbReference>
<dbReference type="InterPro" id="IPR005225">
    <property type="entry name" value="Small_GTP-bd"/>
</dbReference>
<evidence type="ECO:0000256" key="2">
    <source>
        <dbReference type="ARBA" id="ARBA00022694"/>
    </source>
</evidence>
<evidence type="ECO:0000256" key="8">
    <source>
        <dbReference type="ARBA" id="ARBA00023134"/>
    </source>
</evidence>
<proteinExistence type="inferred from homology"/>
<dbReference type="Proteomes" id="UP000013963">
    <property type="component" value="Chromosome"/>
</dbReference>
<comment type="subcellular location">
    <subcellularLocation>
        <location evidence="9">Cytoplasm</location>
    </subcellularLocation>
</comment>
<dbReference type="InterPro" id="IPR027368">
    <property type="entry name" value="MnmE_dom2"/>
</dbReference>
<feature type="binding site" evidence="9">
    <location>
        <position position="119"/>
    </location>
    <ligand>
        <name>(6S)-5-formyl-5,6,7,8-tetrahydrofolate</name>
        <dbReference type="ChEBI" id="CHEBI:57457"/>
    </ligand>
</feature>
<accession>R4U7H3</accession>
<feature type="binding site" evidence="9">
    <location>
        <position position="451"/>
    </location>
    <ligand>
        <name>(6S)-5-formyl-5,6,7,8-tetrahydrofolate</name>
        <dbReference type="ChEBI" id="CHEBI:57457"/>
    </ligand>
</feature>
<dbReference type="EMBL" id="CP005078">
    <property type="protein sequence ID" value="AGM26598.1"/>
    <property type="molecule type" value="Genomic_DNA"/>
</dbReference>
<dbReference type="AlphaFoldDB" id="R4U7H3"/>
<dbReference type="InterPro" id="IPR018948">
    <property type="entry name" value="GTP-bd_TrmE_N"/>
</dbReference>
<dbReference type="HAMAP" id="MF_00379">
    <property type="entry name" value="GTPase_MnmE"/>
    <property type="match status" value="1"/>
</dbReference>
<evidence type="ECO:0000256" key="10">
    <source>
        <dbReference type="RuleBase" id="RU003313"/>
    </source>
</evidence>
<comment type="cofactor">
    <cofactor evidence="9">
        <name>K(+)</name>
        <dbReference type="ChEBI" id="CHEBI:29103"/>
    </cofactor>
    <text evidence="9">Binds 1 potassium ion per subunit.</text>
</comment>
<dbReference type="RefSeq" id="WP_016341236.1">
    <property type="nucleotide sequence ID" value="NC_021284.1"/>
</dbReference>
<evidence type="ECO:0000256" key="7">
    <source>
        <dbReference type="ARBA" id="ARBA00022958"/>
    </source>
</evidence>
<evidence type="ECO:0000256" key="4">
    <source>
        <dbReference type="ARBA" id="ARBA00022741"/>
    </source>
</evidence>
<dbReference type="Pfam" id="PF12631">
    <property type="entry name" value="MnmE_helical"/>
    <property type="match status" value="1"/>
</dbReference>
<dbReference type="FunFam" id="3.30.1360.120:FF:000003">
    <property type="entry name" value="tRNA modification GTPase MnmE"/>
    <property type="match status" value="1"/>
</dbReference>
<dbReference type="GO" id="GO:0046872">
    <property type="term" value="F:metal ion binding"/>
    <property type="evidence" value="ECO:0007669"/>
    <property type="project" value="UniProtKB-KW"/>
</dbReference>
<name>R4U7H3_9MOLU</name>
<dbReference type="InterPro" id="IPR006073">
    <property type="entry name" value="GTP-bd"/>
</dbReference>
<dbReference type="PRINTS" id="PR00326">
    <property type="entry name" value="GTP1OBG"/>
</dbReference>
<dbReference type="CDD" id="cd04164">
    <property type="entry name" value="trmE"/>
    <property type="match status" value="1"/>
</dbReference>
<dbReference type="GO" id="GO:0002098">
    <property type="term" value="P:tRNA wobble uridine modification"/>
    <property type="evidence" value="ECO:0007669"/>
    <property type="project" value="TreeGrafter"/>
</dbReference>
<dbReference type="PANTHER" id="PTHR42714:SF2">
    <property type="entry name" value="TRNA MODIFICATION GTPASE GTPBP3, MITOCHONDRIAL"/>
    <property type="match status" value="1"/>
</dbReference>
<dbReference type="HOGENOM" id="CLU_019624_4_1_14"/>
<keyword evidence="8 9" id="KW-0342">GTP-binding</keyword>
<dbReference type="PROSITE" id="PS51709">
    <property type="entry name" value="G_TRME"/>
    <property type="match status" value="1"/>
</dbReference>
<dbReference type="Gene3D" id="3.30.1360.120">
    <property type="entry name" value="Probable tRNA modification gtpase trme, domain 1"/>
    <property type="match status" value="1"/>
</dbReference>
<evidence type="ECO:0000313" key="12">
    <source>
        <dbReference type="EMBL" id="AGM26598.1"/>
    </source>
</evidence>
<evidence type="ECO:0000259" key="11">
    <source>
        <dbReference type="PROSITE" id="PS51709"/>
    </source>
</evidence>
<reference evidence="12 13" key="1">
    <citation type="journal article" date="2013" name="Genome Biol. Evol.">
        <title>Complete genomes of two dipteran-associated spiroplasmas provided insights into the origin, dynamics, and impacts of viral invasion in spiroplasma.</title>
        <authorList>
            <person name="Ku C."/>
            <person name="Lo W.S."/>
            <person name="Chen L.L."/>
            <person name="Kuo C.H."/>
        </authorList>
    </citation>
    <scope>NUCLEOTIDE SEQUENCE [LARGE SCALE GENOMIC DNA]</scope>
    <source>
        <strain evidence="12">EA-1</strain>
    </source>
</reference>
<dbReference type="NCBIfam" id="TIGR00450">
    <property type="entry name" value="mnmE_trmE_thdF"/>
    <property type="match status" value="1"/>
</dbReference>
<dbReference type="eggNOG" id="COG0486">
    <property type="taxonomic scope" value="Bacteria"/>
</dbReference>
<organism evidence="12 13">
    <name type="scientific">Spiroplasma syrphidicola EA-1</name>
    <dbReference type="NCBI Taxonomy" id="1276229"/>
    <lineage>
        <taxon>Bacteria</taxon>
        <taxon>Bacillati</taxon>
        <taxon>Mycoplasmatota</taxon>
        <taxon>Mollicutes</taxon>
        <taxon>Entomoplasmatales</taxon>
        <taxon>Spiroplasmataceae</taxon>
        <taxon>Spiroplasma</taxon>
    </lineage>
</organism>
<dbReference type="EC" id="3.6.-.-" evidence="9"/>
<dbReference type="Gene3D" id="3.40.50.300">
    <property type="entry name" value="P-loop containing nucleotide triphosphate hydrolases"/>
    <property type="match status" value="1"/>
</dbReference>
<evidence type="ECO:0000256" key="5">
    <source>
        <dbReference type="ARBA" id="ARBA00022801"/>
    </source>
</evidence>
<evidence type="ECO:0000256" key="3">
    <source>
        <dbReference type="ARBA" id="ARBA00022723"/>
    </source>
</evidence>
<dbReference type="InterPro" id="IPR027266">
    <property type="entry name" value="TrmE/GcvT-like"/>
</dbReference>
<dbReference type="PATRIC" id="fig|1276229.3.peg.1002"/>
<dbReference type="NCBIfam" id="TIGR00231">
    <property type="entry name" value="small_GTP"/>
    <property type="match status" value="1"/>
</dbReference>
<keyword evidence="13" id="KW-1185">Reference proteome</keyword>
<comment type="caution">
    <text evidence="9">Lacks conserved residue(s) required for the propagation of feature annotation.</text>
</comment>
<feature type="binding site" evidence="9">
    <location>
        <begin position="226"/>
        <end position="231"/>
    </location>
    <ligand>
        <name>GTP</name>
        <dbReference type="ChEBI" id="CHEBI:37565"/>
    </ligand>
</feature>
<feature type="binding site" evidence="9">
    <location>
        <begin position="245"/>
        <end position="251"/>
    </location>
    <ligand>
        <name>GTP</name>
        <dbReference type="ChEBI" id="CHEBI:37565"/>
    </ligand>
</feature>
<feature type="binding site" evidence="9">
    <location>
        <position position="230"/>
    </location>
    <ligand>
        <name>Mg(2+)</name>
        <dbReference type="ChEBI" id="CHEBI:18420"/>
    </ligand>
</feature>
<keyword evidence="6 9" id="KW-0460">Magnesium</keyword>
<dbReference type="GO" id="GO:0030488">
    <property type="term" value="P:tRNA methylation"/>
    <property type="evidence" value="ECO:0007669"/>
    <property type="project" value="TreeGrafter"/>
</dbReference>
<keyword evidence="2 9" id="KW-0819">tRNA processing</keyword>
<feature type="domain" description="TrmE-type G" evidence="11">
    <location>
        <begin position="216"/>
        <end position="372"/>
    </location>
</feature>
<dbReference type="InterPro" id="IPR027417">
    <property type="entry name" value="P-loop_NTPase"/>
</dbReference>
<evidence type="ECO:0000256" key="6">
    <source>
        <dbReference type="ARBA" id="ARBA00022842"/>
    </source>
</evidence>
<dbReference type="SUPFAM" id="SSF52540">
    <property type="entry name" value="P-loop containing nucleoside triphosphate hydrolases"/>
    <property type="match status" value="1"/>
</dbReference>
<keyword evidence="3 9" id="KW-0479">Metal-binding</keyword>
<evidence type="ECO:0000313" key="13">
    <source>
        <dbReference type="Proteomes" id="UP000013963"/>
    </source>
</evidence>
<feature type="binding site" evidence="9">
    <location>
        <begin position="270"/>
        <end position="273"/>
    </location>
    <ligand>
        <name>GTP</name>
        <dbReference type="ChEBI" id="CHEBI:37565"/>
    </ligand>
</feature>
<dbReference type="PANTHER" id="PTHR42714">
    <property type="entry name" value="TRNA MODIFICATION GTPASE GTPBP3"/>
    <property type="match status" value="1"/>
</dbReference>
<dbReference type="GO" id="GO:0005525">
    <property type="term" value="F:GTP binding"/>
    <property type="evidence" value="ECO:0007669"/>
    <property type="project" value="UniProtKB-UniRule"/>
</dbReference>
<keyword evidence="5 9" id="KW-0378">Hydrolase</keyword>
<gene>
    <name evidence="9" type="primary">mnmE</name>
    <name evidence="9" type="synonym">trmE</name>
    <name evidence="12" type="ORF">SSYRP_v1c10110</name>
</gene>
<sequence>MINDTIVAPATALVKQAVAIIRLSGPDAYQLINKVFSKQVEKKQNQITFGYIKDDSKVIDQVLIMSFVAPHSFTGEDVIEINCHGGVLVTTQIISLLIKKGARFANPGEFSQRAFLNNKINLIQAEAINDLVNATNETSLKFAMNNLQNSNLHLIKKYRDQLLDIIANIEVNIDYPEYDGVGDVSAEELTEKLVSLKAEITRIIKLSKIGKIINDGINVLILGEPNVGKSSLLNALMQEEKAIVSNEAGTTRDIVEGKINLGPLTLNIIDTAGIRETVNEIEKIGISKAKNEISRADLVLIVIDSSRELSLDTKELLTLTADKQRIIVFNKIDLIDPTKLVLENFKNERIALISTINNNIETLVNQIMESYHFEELTKDDSLVLANLNQISLLEKVENFIKNAYNNIVNNYPVDIVNVDLHSAWYLLGDLIGENYDDNLLNTMFSKYCLGK</sequence>
<dbReference type="Gene3D" id="1.20.120.430">
    <property type="entry name" value="tRNA modification GTPase MnmE domain 2"/>
    <property type="match status" value="1"/>
</dbReference>
<evidence type="ECO:0000256" key="9">
    <source>
        <dbReference type="HAMAP-Rule" id="MF_00379"/>
    </source>
</evidence>
<keyword evidence="7 9" id="KW-0630">Potassium</keyword>
<feature type="binding site" evidence="9">
    <location>
        <position position="80"/>
    </location>
    <ligand>
        <name>(6S)-5-formyl-5,6,7,8-tetrahydrofolate</name>
        <dbReference type="ChEBI" id="CHEBI:57457"/>
    </ligand>
</feature>
<dbReference type="InterPro" id="IPR025867">
    <property type="entry name" value="MnmE_helical"/>
</dbReference>
<comment type="similarity">
    <text evidence="1 9 10">Belongs to the TRAFAC class TrmE-Era-EngA-EngB-Septin-like GTPase superfamily. TrmE GTPase family.</text>
</comment>